<proteinExistence type="predicted"/>
<dbReference type="AlphaFoldDB" id="Q114Z6"/>
<evidence type="ECO:0000313" key="1">
    <source>
        <dbReference type="EMBL" id="ABG50928.1"/>
    </source>
</evidence>
<dbReference type="RefSeq" id="WP_011611303.1">
    <property type="nucleotide sequence ID" value="NC_008312.1"/>
</dbReference>
<dbReference type="eggNOG" id="ENOG50307JM">
    <property type="taxonomic scope" value="Bacteria"/>
</dbReference>
<organism evidence="1">
    <name type="scientific">Trichodesmium erythraeum (strain IMS101)</name>
    <dbReference type="NCBI Taxonomy" id="203124"/>
    <lineage>
        <taxon>Bacteria</taxon>
        <taxon>Bacillati</taxon>
        <taxon>Cyanobacteriota</taxon>
        <taxon>Cyanophyceae</taxon>
        <taxon>Oscillatoriophycideae</taxon>
        <taxon>Oscillatoriales</taxon>
        <taxon>Microcoleaceae</taxon>
        <taxon>Trichodesmium</taxon>
    </lineage>
</organism>
<reference evidence="1" key="1">
    <citation type="submission" date="2006-06" db="EMBL/GenBank/DDBJ databases">
        <title>Complete sequence of Trichodesmium erythraeum IMS101.</title>
        <authorList>
            <consortium name="US DOE Joint Genome Institute"/>
            <person name="Copeland A."/>
            <person name="Lucas S."/>
            <person name="Lapidus A."/>
            <person name="Barry K."/>
            <person name="Detter J.C."/>
            <person name="Glavina del Rio T."/>
            <person name="Hammon N."/>
            <person name="Israni S."/>
            <person name="Dalin E."/>
            <person name="Tice H."/>
            <person name="Pitluck S."/>
            <person name="Kiss H."/>
            <person name="Munk A.C."/>
            <person name="Brettin T."/>
            <person name="Bruce D."/>
            <person name="Han C."/>
            <person name="Tapia R."/>
            <person name="Gilna P."/>
            <person name="Schmutz J."/>
            <person name="Larimer F."/>
            <person name="Land M."/>
            <person name="Hauser L."/>
            <person name="Kyrpides N."/>
            <person name="Kim E."/>
            <person name="Richardson P."/>
        </authorList>
    </citation>
    <scope>NUCLEOTIDE SEQUENCE [LARGE SCALE GENOMIC DNA]</scope>
    <source>
        <strain evidence="1">IMS101</strain>
    </source>
</reference>
<sequence length="178" mass="21074">MEQTKQKIENLMEDIRKTPLFRQLVPMEAQSGWPIPQRKGGKVYVTLPFFGAHTQSKVQTALFPPFAKITWDWSNQMIVEYLNFRYSNPWPEANWEKEVGTFPHAEVAQMTVGEYQEKRRRLLAMYEEMLEKLAQGKSFSPQWKEGFSQLLRTLMEPSLEPYYRVLGSKFFDHFLTKN</sequence>
<dbReference type="EMBL" id="CP000393">
    <property type="protein sequence ID" value="ABG50928.1"/>
    <property type="molecule type" value="Genomic_DNA"/>
</dbReference>
<dbReference type="KEGG" id="ter:Tery_1655"/>
<gene>
    <name evidence="1" type="ordered locus">Tery_1655</name>
</gene>
<dbReference type="OrthoDB" id="4185008at2"/>
<protein>
    <submittedName>
        <fullName evidence="1">Uncharacterized protein</fullName>
    </submittedName>
</protein>
<accession>Q114Z6</accession>
<dbReference type="STRING" id="203124.Tery_1655"/>
<dbReference type="HOGENOM" id="CLU_1509980_0_0_3"/>
<name>Q114Z6_TRIEI</name>